<protein>
    <submittedName>
        <fullName evidence="1">Putative secreted protein</fullName>
    </submittedName>
</protein>
<evidence type="ECO:0000313" key="1">
    <source>
        <dbReference type="EMBL" id="MBW74001.1"/>
    </source>
</evidence>
<reference evidence="1" key="1">
    <citation type="submission" date="2018-01" db="EMBL/GenBank/DDBJ databases">
        <title>An insight into the sialome of Amazonian anophelines.</title>
        <authorList>
            <person name="Ribeiro J.M."/>
            <person name="Scarpassa V."/>
            <person name="Calvo E."/>
        </authorList>
    </citation>
    <scope>NUCLEOTIDE SEQUENCE</scope>
</reference>
<dbReference type="EMBL" id="GGFL01009823">
    <property type="protein sequence ID" value="MBW74001.1"/>
    <property type="molecule type" value="Transcribed_RNA"/>
</dbReference>
<dbReference type="AlphaFoldDB" id="A0A2M4D930"/>
<name>A0A2M4D930_ANODA</name>
<organism evidence="1">
    <name type="scientific">Anopheles darlingi</name>
    <name type="common">Mosquito</name>
    <dbReference type="NCBI Taxonomy" id="43151"/>
    <lineage>
        <taxon>Eukaryota</taxon>
        <taxon>Metazoa</taxon>
        <taxon>Ecdysozoa</taxon>
        <taxon>Arthropoda</taxon>
        <taxon>Hexapoda</taxon>
        <taxon>Insecta</taxon>
        <taxon>Pterygota</taxon>
        <taxon>Neoptera</taxon>
        <taxon>Endopterygota</taxon>
        <taxon>Diptera</taxon>
        <taxon>Nematocera</taxon>
        <taxon>Culicoidea</taxon>
        <taxon>Culicidae</taxon>
        <taxon>Anophelinae</taxon>
        <taxon>Anopheles</taxon>
    </lineage>
</organism>
<proteinExistence type="predicted"/>
<accession>A0A2M4D930</accession>
<sequence length="93" mass="10754">MVCTCGWPRSYLRTIWLSFPTAALSIVVPWHVPSRHIWPPVRSTILPTPAREPFCRSRAYRTPWQSTPAHKLRLPPVLPRRWRSVVSVPPCTS</sequence>